<dbReference type="InterPro" id="IPR001173">
    <property type="entry name" value="Glyco_trans_2-like"/>
</dbReference>
<organism evidence="2 3">
    <name type="scientific">Feifania hominis</name>
    <dbReference type="NCBI Taxonomy" id="2763660"/>
    <lineage>
        <taxon>Bacteria</taxon>
        <taxon>Bacillati</taxon>
        <taxon>Bacillota</taxon>
        <taxon>Clostridia</taxon>
        <taxon>Eubacteriales</taxon>
        <taxon>Feifaniaceae</taxon>
        <taxon>Feifania</taxon>
    </lineage>
</organism>
<gene>
    <name evidence="2" type="ORF">H8695_03965</name>
</gene>
<dbReference type="Gene3D" id="3.90.550.10">
    <property type="entry name" value="Spore Coat Polysaccharide Biosynthesis Protein SpsA, Chain A"/>
    <property type="match status" value="1"/>
</dbReference>
<name>A0A926DCU5_9FIRM</name>
<comment type="caution">
    <text evidence="2">The sequence shown here is derived from an EMBL/GenBank/DDBJ whole genome shotgun (WGS) entry which is preliminary data.</text>
</comment>
<keyword evidence="3" id="KW-1185">Reference proteome</keyword>
<accession>A0A926DCU5</accession>
<dbReference type="Pfam" id="PF00535">
    <property type="entry name" value="Glycos_transf_2"/>
    <property type="match status" value="1"/>
</dbReference>
<dbReference type="AlphaFoldDB" id="A0A926DCU5"/>
<dbReference type="EMBL" id="JACRSP010000002">
    <property type="protein sequence ID" value="MBC8535846.1"/>
    <property type="molecule type" value="Genomic_DNA"/>
</dbReference>
<evidence type="ECO:0000313" key="3">
    <source>
        <dbReference type="Proteomes" id="UP000620366"/>
    </source>
</evidence>
<dbReference type="RefSeq" id="WP_249299591.1">
    <property type="nucleotide sequence ID" value="NZ_JACRSP010000002.1"/>
</dbReference>
<feature type="domain" description="Glycosyltransferase 2-like" evidence="1">
    <location>
        <begin position="5"/>
        <end position="91"/>
    </location>
</feature>
<dbReference type="PANTHER" id="PTHR43630:SF2">
    <property type="entry name" value="GLYCOSYLTRANSFERASE"/>
    <property type="match status" value="1"/>
</dbReference>
<dbReference type="InterPro" id="IPR011990">
    <property type="entry name" value="TPR-like_helical_dom_sf"/>
</dbReference>
<dbReference type="Gene3D" id="1.25.40.10">
    <property type="entry name" value="Tetratricopeptide repeat domain"/>
    <property type="match status" value="1"/>
</dbReference>
<dbReference type="InterPro" id="IPR029044">
    <property type="entry name" value="Nucleotide-diphossugar_trans"/>
</dbReference>
<evidence type="ECO:0000313" key="2">
    <source>
        <dbReference type="EMBL" id="MBC8535846.1"/>
    </source>
</evidence>
<evidence type="ECO:0000259" key="1">
    <source>
        <dbReference type="Pfam" id="PF00535"/>
    </source>
</evidence>
<reference evidence="2" key="1">
    <citation type="submission" date="2020-08" db="EMBL/GenBank/DDBJ databases">
        <title>Genome public.</title>
        <authorList>
            <person name="Liu C."/>
            <person name="Sun Q."/>
        </authorList>
    </citation>
    <scope>NUCLEOTIDE SEQUENCE</scope>
    <source>
        <strain evidence="2">BX7</strain>
    </source>
</reference>
<dbReference type="SUPFAM" id="SSF53448">
    <property type="entry name" value="Nucleotide-diphospho-sugar transferases"/>
    <property type="match status" value="1"/>
</dbReference>
<dbReference type="Proteomes" id="UP000620366">
    <property type="component" value="Unassembled WGS sequence"/>
</dbReference>
<dbReference type="SUPFAM" id="SSF48452">
    <property type="entry name" value="TPR-like"/>
    <property type="match status" value="1"/>
</dbReference>
<dbReference type="CDD" id="cd02511">
    <property type="entry name" value="Beta4Glucosyltransferase"/>
    <property type="match status" value="1"/>
</dbReference>
<dbReference type="PANTHER" id="PTHR43630">
    <property type="entry name" value="POLY-BETA-1,6-N-ACETYL-D-GLUCOSAMINE SYNTHASE"/>
    <property type="match status" value="1"/>
</dbReference>
<sequence>MATISLCMIVKNEQQVLARCLDSVRGAVDEIVIVDTGSTDSTREIALRYTDRVYDFLWIDDFSAARNFSFDQATMDYCMWLDADDVLTAEDRDGLIALKSSLLPETDVVMMKYNTAFDSAGRPTFSYYRERILRRGKFRWEGAVHEVIAPSGVILHSPLAVTHQKLHAAEPGRNLRIFEKLLAGGRVLTPREQFYYARELYYAGRYQEAAAAFASFLSQGRGWVVNNIDACRLLSACRSELGDADGALGALLQALRYGPPDAELCCDLGHWFRSRARYRDAIFWYALALGRKTDERTGAFVSVDSCGYLPAIWMCVCYDRLGEWENAEYYNELAGSFKPEDGTYLKNKSYFLNRKQTNRVPEDRLASTAQ</sequence>
<protein>
    <submittedName>
        <fullName evidence="2">Glycosyltransferase family 2 protein</fullName>
    </submittedName>
</protein>
<proteinExistence type="predicted"/>